<sequence>MEKINIKNAYLNNLKNINLGITKNQFTVITGISGSGKSSLAFHLIFEEGRKRYLQSLGIGVDLGEGQFEEISGLSPTIAVKQNMIKQSNPRSTVGTKTGLLNALNLLYANESKTKEREPSRLSAGDYSYLSPSGMCFSCGGSGKKYAINLESVITDSQTTVRQVFERIGATKGYLNLMDRKYGELFDQSFLDLNEDDKSDFTYGVFDPVSGKTSYCIERILQNRQQKKEEISNLYYEEKCTGCDGFRISREAMETFIDGKHLGELAEMSLNQLYQFLEKVKDVSELGKSLIHEMNTKIRKLLQIKLGHLSLYREMRTLSGGELQRIFLYGHLESNLNGLIYVFDEPTSGLHESEKEMIISSLKNLSEQGNTVLVVSHDHVVIKEADELIEIGPKAGSEGGNVVFKGTAKEYQQLPYTSANCDLTQIISPIKSEAIEIIRINKAVSHNLKNVSVDIPLNRLVSVIGVSGSGKSSLISDTLVPRLKTQLKDKNPSKIKNVVEVNQAPIGRKSNSTPASYLGIWDKIRELYASQEMSKTKELKAGHFSFNSKGACPTCKGTGVETISLGMDVSFEKICPTCLGKRFNKETLEVTYLGNDIHDCLNLSVSEACHFLEGSGLNLKPLVTLEKIGMGYLKLGQPTSSLSGGEAQRLKLVKEIGKSRQGETLYVLDEPSTGLSTYDISKLLYLINELLTLGHSVIVIEHQIDVIKASHWLIEMGSGAGELGGELIAEGTVEEIKNNPKSLTGGYL</sequence>
<dbReference type="PROSITE" id="PS00211">
    <property type="entry name" value="ABC_TRANSPORTER_1"/>
    <property type="match status" value="1"/>
</dbReference>
<organism evidence="15 16">
    <name type="scientific">Vagococcus hydrophili</name>
    <dbReference type="NCBI Taxonomy" id="2714947"/>
    <lineage>
        <taxon>Bacteria</taxon>
        <taxon>Bacillati</taxon>
        <taxon>Bacillota</taxon>
        <taxon>Bacilli</taxon>
        <taxon>Lactobacillales</taxon>
        <taxon>Enterococcaceae</taxon>
        <taxon>Vagococcus</taxon>
    </lineage>
</organism>
<dbReference type="GO" id="GO:0005737">
    <property type="term" value="C:cytoplasm"/>
    <property type="evidence" value="ECO:0007669"/>
    <property type="project" value="UniProtKB-SubCell"/>
</dbReference>
<evidence type="ECO:0000313" key="15">
    <source>
        <dbReference type="EMBL" id="QIL48559.1"/>
    </source>
</evidence>
<evidence type="ECO:0000256" key="5">
    <source>
        <dbReference type="ARBA" id="ARBA00022763"/>
    </source>
</evidence>
<evidence type="ECO:0000259" key="14">
    <source>
        <dbReference type="PROSITE" id="PS50893"/>
    </source>
</evidence>
<dbReference type="GO" id="GO:0004518">
    <property type="term" value="F:nuclease activity"/>
    <property type="evidence" value="ECO:0007669"/>
    <property type="project" value="UniProtKB-KW"/>
</dbReference>
<dbReference type="Gene3D" id="1.10.8.280">
    <property type="entry name" value="ABC transporter ATPase domain-like"/>
    <property type="match status" value="1"/>
</dbReference>
<dbReference type="GO" id="GO:0006281">
    <property type="term" value="P:DNA repair"/>
    <property type="evidence" value="ECO:0007669"/>
    <property type="project" value="UniProtKB-KW"/>
</dbReference>
<comment type="subcellular location">
    <subcellularLocation>
        <location evidence="1">Cytoplasm</location>
    </subcellularLocation>
</comment>
<gene>
    <name evidence="15" type="ORF">G7082_08630</name>
</gene>
<evidence type="ECO:0000256" key="4">
    <source>
        <dbReference type="ARBA" id="ARBA00022741"/>
    </source>
</evidence>
<keyword evidence="8" id="KW-0267">Excision nuclease</keyword>
<keyword evidence="2" id="KW-0963">Cytoplasm</keyword>
<evidence type="ECO:0000256" key="13">
    <source>
        <dbReference type="ARBA" id="ARBA00042156"/>
    </source>
</evidence>
<dbReference type="PANTHER" id="PTHR43152:SF1">
    <property type="entry name" value="UVRA PROTEIN"/>
    <property type="match status" value="1"/>
</dbReference>
<evidence type="ECO:0000256" key="10">
    <source>
        <dbReference type="ARBA" id="ARBA00023204"/>
    </source>
</evidence>
<evidence type="ECO:0000256" key="6">
    <source>
        <dbReference type="ARBA" id="ARBA00022769"/>
    </source>
</evidence>
<feature type="domain" description="ABC transporter" evidence="14">
    <location>
        <begin position="1"/>
        <end position="424"/>
    </location>
</feature>
<keyword evidence="5" id="KW-0227">DNA damage</keyword>
<comment type="similarity">
    <text evidence="11">Belongs to the ABC transporter superfamily. UvrA family.</text>
</comment>
<evidence type="ECO:0000256" key="11">
    <source>
        <dbReference type="ARBA" id="ARBA00038000"/>
    </source>
</evidence>
<keyword evidence="3" id="KW-0677">Repeat</keyword>
<evidence type="ECO:0000256" key="12">
    <source>
        <dbReference type="ARBA" id="ARBA00039316"/>
    </source>
</evidence>
<dbReference type="Gene3D" id="1.20.1580.10">
    <property type="entry name" value="ABC transporter ATPase like domain"/>
    <property type="match status" value="3"/>
</dbReference>
<keyword evidence="6" id="KW-0228">DNA excision</keyword>
<dbReference type="Proteomes" id="UP000501747">
    <property type="component" value="Chromosome"/>
</dbReference>
<dbReference type="AlphaFoldDB" id="A0A6G8AUB2"/>
<dbReference type="InterPro" id="IPR027417">
    <property type="entry name" value="P-loop_NTPase"/>
</dbReference>
<dbReference type="InterPro" id="IPR017871">
    <property type="entry name" value="ABC_transporter-like_CS"/>
</dbReference>
<dbReference type="InterPro" id="IPR003439">
    <property type="entry name" value="ABC_transporter-like_ATP-bd"/>
</dbReference>
<feature type="domain" description="ABC transporter" evidence="14">
    <location>
        <begin position="430"/>
        <end position="743"/>
    </location>
</feature>
<keyword evidence="7" id="KW-0067">ATP-binding</keyword>
<evidence type="ECO:0000256" key="1">
    <source>
        <dbReference type="ARBA" id="ARBA00004496"/>
    </source>
</evidence>
<dbReference type="SUPFAM" id="SSF52540">
    <property type="entry name" value="P-loop containing nucleoside triphosphate hydrolases"/>
    <property type="match status" value="2"/>
</dbReference>
<keyword evidence="10" id="KW-0234">DNA repair</keyword>
<name>A0A6G8AUB2_9ENTE</name>
<keyword evidence="16" id="KW-1185">Reference proteome</keyword>
<reference evidence="15 16" key="1">
    <citation type="submission" date="2020-03" db="EMBL/GenBank/DDBJ databases">
        <title>Vagococcus sp. nov., isolated from beetles.</title>
        <authorList>
            <person name="Hyun D.-W."/>
            <person name="Bae J.-W."/>
        </authorList>
    </citation>
    <scope>NUCLEOTIDE SEQUENCE [LARGE SCALE GENOMIC DNA]</scope>
    <source>
        <strain evidence="15 16">HDW17B</strain>
    </source>
</reference>
<accession>A0A6G8AUB2</accession>
<dbReference type="KEGG" id="vhy:G7082_08630"/>
<evidence type="ECO:0000256" key="7">
    <source>
        <dbReference type="ARBA" id="ARBA00022840"/>
    </source>
</evidence>
<evidence type="ECO:0000256" key="9">
    <source>
        <dbReference type="ARBA" id="ARBA00023125"/>
    </source>
</evidence>
<keyword evidence="9" id="KW-0238">DNA-binding</keyword>
<keyword evidence="4" id="KW-0547">Nucleotide-binding</keyword>
<dbReference type="Gene3D" id="3.40.50.300">
    <property type="entry name" value="P-loop containing nucleotide triphosphate hydrolases"/>
    <property type="match status" value="3"/>
</dbReference>
<protein>
    <recommendedName>
        <fullName evidence="12">UvrABC system protein A</fullName>
    </recommendedName>
    <alternativeName>
        <fullName evidence="13">Excinuclease ABC subunit A</fullName>
    </alternativeName>
</protein>
<proteinExistence type="inferred from homology"/>
<evidence type="ECO:0000256" key="3">
    <source>
        <dbReference type="ARBA" id="ARBA00022737"/>
    </source>
</evidence>
<evidence type="ECO:0000313" key="16">
    <source>
        <dbReference type="Proteomes" id="UP000501747"/>
    </source>
</evidence>
<dbReference type="RefSeq" id="WP_166034697.1">
    <property type="nucleotide sequence ID" value="NZ_CP049887.1"/>
</dbReference>
<dbReference type="PROSITE" id="PS50893">
    <property type="entry name" value="ABC_TRANSPORTER_2"/>
    <property type="match status" value="2"/>
</dbReference>
<evidence type="ECO:0000256" key="8">
    <source>
        <dbReference type="ARBA" id="ARBA00022881"/>
    </source>
</evidence>
<dbReference type="GO" id="GO:0016887">
    <property type="term" value="F:ATP hydrolysis activity"/>
    <property type="evidence" value="ECO:0007669"/>
    <property type="project" value="InterPro"/>
</dbReference>
<dbReference type="GO" id="GO:0005524">
    <property type="term" value="F:ATP binding"/>
    <property type="evidence" value="ECO:0007669"/>
    <property type="project" value="UniProtKB-KW"/>
</dbReference>
<dbReference type="EMBL" id="CP049887">
    <property type="protein sequence ID" value="QIL48559.1"/>
    <property type="molecule type" value="Genomic_DNA"/>
</dbReference>
<dbReference type="GO" id="GO:0003677">
    <property type="term" value="F:DNA binding"/>
    <property type="evidence" value="ECO:0007669"/>
    <property type="project" value="UniProtKB-KW"/>
</dbReference>
<evidence type="ECO:0000256" key="2">
    <source>
        <dbReference type="ARBA" id="ARBA00022490"/>
    </source>
</evidence>
<dbReference type="PANTHER" id="PTHR43152">
    <property type="entry name" value="UVRABC SYSTEM PROTEIN A"/>
    <property type="match status" value="1"/>
</dbReference>